<feature type="region of interest" description="Disordered" evidence="2">
    <location>
        <begin position="94"/>
        <end position="124"/>
    </location>
</feature>
<feature type="domain" description="SWIM-type" evidence="3">
    <location>
        <begin position="54"/>
        <end position="87"/>
    </location>
</feature>
<comment type="caution">
    <text evidence="4">The sequence shown here is derived from an EMBL/GenBank/DDBJ whole genome shotgun (WGS) entry which is preliminary data.</text>
</comment>
<dbReference type="GO" id="GO:0008270">
    <property type="term" value="F:zinc ion binding"/>
    <property type="evidence" value="ECO:0007669"/>
    <property type="project" value="UniProtKB-KW"/>
</dbReference>
<evidence type="ECO:0000313" key="5">
    <source>
        <dbReference type="Proteomes" id="UP001165306"/>
    </source>
</evidence>
<evidence type="ECO:0000259" key="3">
    <source>
        <dbReference type="PROSITE" id="PS50966"/>
    </source>
</evidence>
<reference evidence="4" key="1">
    <citation type="submission" date="2022-06" db="EMBL/GenBank/DDBJ databases">
        <title>CFH 74404 Thermomicrobiaceae sp.</title>
        <authorList>
            <person name="Ming H."/>
            <person name="Li W.-J."/>
            <person name="Zhao Z."/>
        </authorList>
    </citation>
    <scope>NUCLEOTIDE SEQUENCE</scope>
    <source>
        <strain evidence="4">CFH 74404</strain>
    </source>
</reference>
<dbReference type="Proteomes" id="UP001165306">
    <property type="component" value="Unassembled WGS sequence"/>
</dbReference>
<keyword evidence="1" id="KW-0863">Zinc-finger</keyword>
<gene>
    <name evidence="4" type="ORF">NET02_12090</name>
</gene>
<evidence type="ECO:0000256" key="2">
    <source>
        <dbReference type="SAM" id="MobiDB-lite"/>
    </source>
</evidence>
<sequence>MTQATIERLESVVGVETWRRLAEKARRQGLRAFRLNDDARTWAVTSHSQPGTAYEVTILDGDLLCSCPGSAYYPYCKHRALVLAELGLIGELPNRPERRARAGHRARVRATQSHQAPEPSPASG</sequence>
<evidence type="ECO:0000256" key="1">
    <source>
        <dbReference type="PROSITE-ProRule" id="PRU00325"/>
    </source>
</evidence>
<keyword evidence="1" id="KW-0862">Zinc</keyword>
<keyword evidence="5" id="KW-1185">Reference proteome</keyword>
<dbReference type="PROSITE" id="PS50966">
    <property type="entry name" value="ZF_SWIM"/>
    <property type="match status" value="1"/>
</dbReference>
<dbReference type="RefSeq" id="WP_284057675.1">
    <property type="nucleotide sequence ID" value="NZ_JAMSLR010000009.1"/>
</dbReference>
<dbReference type="AlphaFoldDB" id="A0AA41WGD1"/>
<dbReference type="EMBL" id="JAMSLR010000009">
    <property type="protein sequence ID" value="MCM8749890.1"/>
    <property type="molecule type" value="Genomic_DNA"/>
</dbReference>
<accession>A0AA41WGD1</accession>
<keyword evidence="1" id="KW-0479">Metal-binding</keyword>
<proteinExistence type="predicted"/>
<evidence type="ECO:0000313" key="4">
    <source>
        <dbReference type="EMBL" id="MCM8749890.1"/>
    </source>
</evidence>
<dbReference type="Pfam" id="PF04434">
    <property type="entry name" value="SWIM"/>
    <property type="match status" value="1"/>
</dbReference>
<protein>
    <submittedName>
        <fullName evidence="4">SWIM zinc finger family protein</fullName>
    </submittedName>
</protein>
<name>A0AA41WGD1_9BACT</name>
<dbReference type="InterPro" id="IPR007527">
    <property type="entry name" value="Znf_SWIM"/>
</dbReference>
<organism evidence="4 5">
    <name type="scientific">Thermalbibacter longus</name>
    <dbReference type="NCBI Taxonomy" id="2951981"/>
    <lineage>
        <taxon>Bacteria</taxon>
        <taxon>Pseudomonadati</taxon>
        <taxon>Thermomicrobiota</taxon>
        <taxon>Thermomicrobia</taxon>
        <taxon>Thermomicrobiales</taxon>
        <taxon>Thermomicrobiaceae</taxon>
        <taxon>Thermalbibacter</taxon>
    </lineage>
</organism>